<reference evidence="1" key="1">
    <citation type="submission" date="2021-02" db="EMBL/GenBank/DDBJ databases">
        <authorList>
            <person name="Nowell W R."/>
        </authorList>
    </citation>
    <scope>NUCLEOTIDE SEQUENCE</scope>
    <source>
        <strain evidence="1">Ploen Becks lab</strain>
    </source>
</reference>
<sequence>MATAKINKQDYVDVLVKRENDHVHNSVLDVDRNVNPSNEDETLETIEIDSVAKSSFVNKKIQITGDERIKIAEEIILHHNGSASAYVLYKKSKNETVTEVDVYKKIISQFKDTDKISMDWTNTIDVSTACEGFLQSKKLSGYVQNLTTYPNFQCFVICLNKWSVSKPHLIKNEFCTLTQPEA</sequence>
<accession>A0A814BI63</accession>
<evidence type="ECO:0000313" key="1">
    <source>
        <dbReference type="EMBL" id="CAF0927238.1"/>
    </source>
</evidence>
<evidence type="ECO:0000313" key="2">
    <source>
        <dbReference type="Proteomes" id="UP000663879"/>
    </source>
</evidence>
<dbReference type="AlphaFoldDB" id="A0A814BI63"/>
<comment type="caution">
    <text evidence="1">The sequence shown here is derived from an EMBL/GenBank/DDBJ whole genome shotgun (WGS) entry which is preliminary data.</text>
</comment>
<keyword evidence="2" id="KW-1185">Reference proteome</keyword>
<name>A0A814BI63_9BILA</name>
<gene>
    <name evidence="1" type="ORF">OXX778_LOCUS12706</name>
</gene>
<dbReference type="Proteomes" id="UP000663879">
    <property type="component" value="Unassembled WGS sequence"/>
</dbReference>
<organism evidence="1 2">
    <name type="scientific">Brachionus calyciflorus</name>
    <dbReference type="NCBI Taxonomy" id="104777"/>
    <lineage>
        <taxon>Eukaryota</taxon>
        <taxon>Metazoa</taxon>
        <taxon>Spiralia</taxon>
        <taxon>Gnathifera</taxon>
        <taxon>Rotifera</taxon>
        <taxon>Eurotatoria</taxon>
        <taxon>Monogononta</taxon>
        <taxon>Pseudotrocha</taxon>
        <taxon>Ploima</taxon>
        <taxon>Brachionidae</taxon>
        <taxon>Brachionus</taxon>
    </lineage>
</organism>
<protein>
    <submittedName>
        <fullName evidence="1">Uncharacterized protein</fullName>
    </submittedName>
</protein>
<proteinExistence type="predicted"/>
<dbReference type="EMBL" id="CAJNOC010002338">
    <property type="protein sequence ID" value="CAF0927238.1"/>
    <property type="molecule type" value="Genomic_DNA"/>
</dbReference>